<protein>
    <submittedName>
        <fullName evidence="2">Uncharacterized protein</fullName>
    </submittedName>
</protein>
<keyword evidence="3" id="KW-1185">Reference proteome</keyword>
<dbReference type="HOGENOM" id="CLU_2657771_0_0_1"/>
<reference evidence="3" key="1">
    <citation type="journal article" date="2013" name="Science">
        <title>The Amborella genome and the evolution of flowering plants.</title>
        <authorList>
            <consortium name="Amborella Genome Project"/>
        </authorList>
    </citation>
    <scope>NUCLEOTIDE SEQUENCE [LARGE SCALE GENOMIC DNA]</scope>
</reference>
<organism evidence="2 3">
    <name type="scientific">Amborella trichopoda</name>
    <dbReference type="NCBI Taxonomy" id="13333"/>
    <lineage>
        <taxon>Eukaryota</taxon>
        <taxon>Viridiplantae</taxon>
        <taxon>Streptophyta</taxon>
        <taxon>Embryophyta</taxon>
        <taxon>Tracheophyta</taxon>
        <taxon>Spermatophyta</taxon>
        <taxon>Magnoliopsida</taxon>
        <taxon>Amborellales</taxon>
        <taxon>Amborellaceae</taxon>
        <taxon>Amborella</taxon>
    </lineage>
</organism>
<proteinExistence type="predicted"/>
<sequence>MNSLPNCVKNVLDRGKRGPNRCKRVPDRRYLVPDPIEYLPDQGHLVPDPVHTMLTESTMSDWQLEVPDQMHFMPRM</sequence>
<name>U5CYV2_AMBTC</name>
<dbReference type="Proteomes" id="UP000017836">
    <property type="component" value="Unassembled WGS sequence"/>
</dbReference>
<dbReference type="EMBL" id="KI392510">
    <property type="protein sequence ID" value="ERN15135.1"/>
    <property type="molecule type" value="Genomic_DNA"/>
</dbReference>
<feature type="region of interest" description="Disordered" evidence="1">
    <location>
        <begin position="1"/>
        <end position="26"/>
    </location>
</feature>
<evidence type="ECO:0000256" key="1">
    <source>
        <dbReference type="SAM" id="MobiDB-lite"/>
    </source>
</evidence>
<dbReference type="AlphaFoldDB" id="U5CYV2"/>
<gene>
    <name evidence="2" type="ORF">AMTR_s00056p00118100</name>
</gene>
<accession>U5CYV2</accession>
<evidence type="ECO:0000313" key="3">
    <source>
        <dbReference type="Proteomes" id="UP000017836"/>
    </source>
</evidence>
<evidence type="ECO:0000313" key="2">
    <source>
        <dbReference type="EMBL" id="ERN15135.1"/>
    </source>
</evidence>
<dbReference type="Gramene" id="ERN15135">
    <property type="protein sequence ID" value="ERN15135"/>
    <property type="gene ID" value="AMTR_s00056p00118100"/>
</dbReference>